<dbReference type="OrthoDB" id="6624020at2759"/>
<keyword evidence="2" id="KW-1185">Reference proteome</keyword>
<comment type="caution">
    <text evidence="1">The sequence shown here is derived from an EMBL/GenBank/DDBJ whole genome shotgun (WGS) entry which is preliminary data.</text>
</comment>
<dbReference type="AlphaFoldDB" id="A0A6G0Y524"/>
<dbReference type="Proteomes" id="UP000478052">
    <property type="component" value="Unassembled WGS sequence"/>
</dbReference>
<dbReference type="EMBL" id="VUJU01006101">
    <property type="protein sequence ID" value="KAF0749434.1"/>
    <property type="molecule type" value="Genomic_DNA"/>
</dbReference>
<gene>
    <name evidence="1" type="ORF">FWK35_00032529</name>
</gene>
<accession>A0A6G0Y524</accession>
<evidence type="ECO:0000313" key="2">
    <source>
        <dbReference type="Proteomes" id="UP000478052"/>
    </source>
</evidence>
<proteinExistence type="predicted"/>
<evidence type="ECO:0000313" key="1">
    <source>
        <dbReference type="EMBL" id="KAF0749434.1"/>
    </source>
</evidence>
<organism evidence="1 2">
    <name type="scientific">Aphis craccivora</name>
    <name type="common">Cowpea aphid</name>
    <dbReference type="NCBI Taxonomy" id="307492"/>
    <lineage>
        <taxon>Eukaryota</taxon>
        <taxon>Metazoa</taxon>
        <taxon>Ecdysozoa</taxon>
        <taxon>Arthropoda</taxon>
        <taxon>Hexapoda</taxon>
        <taxon>Insecta</taxon>
        <taxon>Pterygota</taxon>
        <taxon>Neoptera</taxon>
        <taxon>Paraneoptera</taxon>
        <taxon>Hemiptera</taxon>
        <taxon>Sternorrhyncha</taxon>
        <taxon>Aphidomorpha</taxon>
        <taxon>Aphidoidea</taxon>
        <taxon>Aphididae</taxon>
        <taxon>Aphidini</taxon>
        <taxon>Aphis</taxon>
        <taxon>Aphis</taxon>
    </lineage>
</organism>
<sequence length="196" mass="23009">MAIRVACAYNTVSTNAILVIASMLPLKQMANERRAIYEAKRLGLAPSTKSELRRESLCEWKKEWQESNTGSWKKRLIQDLQPCVSSSFGTLNYHLMQFLTGHSCFGNYLMTFMRSDTSICYDCMDSVDNAEHALFKCDRWWRLRRELEDRINTEINPETVVKAILKSTKNWRAVTNYVVHVLNIREDERQRKRQSY</sequence>
<name>A0A6G0Y524_APHCR</name>
<reference evidence="1 2" key="1">
    <citation type="submission" date="2019-08" db="EMBL/GenBank/DDBJ databases">
        <title>Whole genome of Aphis craccivora.</title>
        <authorList>
            <person name="Voronova N.V."/>
            <person name="Shulinski R.S."/>
            <person name="Bandarenka Y.V."/>
            <person name="Zhorov D.G."/>
            <person name="Warner D."/>
        </authorList>
    </citation>
    <scope>NUCLEOTIDE SEQUENCE [LARGE SCALE GENOMIC DNA]</scope>
    <source>
        <strain evidence="1">180601</strain>
        <tissue evidence="1">Whole Body</tissue>
    </source>
</reference>
<protein>
    <submittedName>
        <fullName evidence="1">Retrovirus-related Pol polyprotein from type-1 retrotransposable element R1</fullName>
    </submittedName>
</protein>